<reference evidence="8 9" key="1">
    <citation type="submission" date="2019-11" db="EMBL/GenBank/DDBJ databases">
        <title>Strigops habroptila (kakapo) genome, bStrHab1, primary haplotype, v2.</title>
        <authorList>
            <person name="Jarvis E.D."/>
            <person name="Howard J."/>
            <person name="Rhie A."/>
            <person name="Phillippy A."/>
            <person name="Korlach J."/>
            <person name="Digby A."/>
            <person name="Iorns D."/>
            <person name="Eason D."/>
            <person name="Robertson B."/>
            <person name="Raemaekers T."/>
            <person name="Howe K."/>
            <person name="Lewin H."/>
            <person name="Damas J."/>
            <person name="Hastie A."/>
            <person name="Tracey A."/>
            <person name="Chow W."/>
            <person name="Fedrigo O."/>
        </authorList>
    </citation>
    <scope>NUCLEOTIDE SEQUENCE [LARGE SCALE GENOMIC DNA]</scope>
</reference>
<name>A0A672UKB5_STRHB</name>
<evidence type="ECO:0000256" key="5">
    <source>
        <dbReference type="ARBA" id="ARBA00049650"/>
    </source>
</evidence>
<keyword evidence="4 7" id="KW-0472">Membrane</keyword>
<proteinExistence type="inferred from homology"/>
<evidence type="ECO:0000256" key="7">
    <source>
        <dbReference type="SAM" id="Phobius"/>
    </source>
</evidence>
<feature type="transmembrane region" description="Helical" evidence="7">
    <location>
        <begin position="24"/>
        <end position="47"/>
    </location>
</feature>
<protein>
    <submittedName>
        <fullName evidence="8">Uncharacterized protein</fullName>
    </submittedName>
</protein>
<evidence type="ECO:0000256" key="4">
    <source>
        <dbReference type="ARBA" id="ARBA00023136"/>
    </source>
</evidence>
<reference evidence="8" key="3">
    <citation type="submission" date="2025-09" db="UniProtKB">
        <authorList>
            <consortium name="Ensembl"/>
        </authorList>
    </citation>
    <scope>IDENTIFICATION</scope>
</reference>
<dbReference type="InterPro" id="IPR031627">
    <property type="entry name" value="PDZK1IP1/SMIM24"/>
</dbReference>
<comment type="similarity">
    <text evidence="5">Belongs to the PDZK1-interacting protein 1/SMIM24 family.</text>
</comment>
<dbReference type="PANTHER" id="PTHR15296:SF2">
    <property type="entry name" value="SMALL INTEGRAL MEMBRANE PROTEIN 24"/>
    <property type="match status" value="1"/>
</dbReference>
<dbReference type="Proteomes" id="UP000472266">
    <property type="component" value="Chromosome 21"/>
</dbReference>
<dbReference type="PANTHER" id="PTHR15296">
    <property type="entry name" value="MEMBRANE-ASSOCIATED PROTEIN MAP17"/>
    <property type="match status" value="1"/>
</dbReference>
<evidence type="ECO:0000256" key="6">
    <source>
        <dbReference type="SAM" id="MobiDB-lite"/>
    </source>
</evidence>
<dbReference type="Ensembl" id="ENSSHBT00005018307.1">
    <property type="protein sequence ID" value="ENSSHBP00005015281.1"/>
    <property type="gene ID" value="ENSSHBG00005013364.1"/>
</dbReference>
<feature type="compositionally biased region" description="Gly residues" evidence="6">
    <location>
        <begin position="59"/>
        <end position="69"/>
    </location>
</feature>
<comment type="subcellular location">
    <subcellularLocation>
        <location evidence="1">Membrane</location>
        <topology evidence="1">Single-pass membrane protein</topology>
    </subcellularLocation>
</comment>
<dbReference type="InParanoid" id="A0A672UKB5"/>
<dbReference type="AlphaFoldDB" id="A0A672UKB5"/>
<evidence type="ECO:0000256" key="3">
    <source>
        <dbReference type="ARBA" id="ARBA00022989"/>
    </source>
</evidence>
<keyword evidence="9" id="KW-1185">Reference proteome</keyword>
<accession>A0A672UKB5</accession>
<dbReference type="GeneTree" id="ENSGT01010000224514"/>
<evidence type="ECO:0000313" key="9">
    <source>
        <dbReference type="Proteomes" id="UP000472266"/>
    </source>
</evidence>
<evidence type="ECO:0000256" key="1">
    <source>
        <dbReference type="ARBA" id="ARBA00004167"/>
    </source>
</evidence>
<organism evidence="8 9">
    <name type="scientific">Strigops habroptila</name>
    <name type="common">Kakapo</name>
    <dbReference type="NCBI Taxonomy" id="2489341"/>
    <lineage>
        <taxon>Eukaryota</taxon>
        <taxon>Metazoa</taxon>
        <taxon>Chordata</taxon>
        <taxon>Craniata</taxon>
        <taxon>Vertebrata</taxon>
        <taxon>Euteleostomi</taxon>
        <taxon>Archelosauria</taxon>
        <taxon>Archosauria</taxon>
        <taxon>Dinosauria</taxon>
        <taxon>Saurischia</taxon>
        <taxon>Theropoda</taxon>
        <taxon>Coelurosauria</taxon>
        <taxon>Aves</taxon>
        <taxon>Neognathae</taxon>
        <taxon>Neoaves</taxon>
        <taxon>Telluraves</taxon>
        <taxon>Australaves</taxon>
        <taxon>Psittaciformes</taxon>
        <taxon>Psittacidae</taxon>
        <taxon>Strigops</taxon>
    </lineage>
</organism>
<evidence type="ECO:0000256" key="2">
    <source>
        <dbReference type="ARBA" id="ARBA00022692"/>
    </source>
</evidence>
<feature type="region of interest" description="Disordered" evidence="6">
    <location>
        <begin position="59"/>
        <end position="114"/>
    </location>
</feature>
<keyword evidence="3 7" id="KW-1133">Transmembrane helix</keyword>
<reference evidence="8" key="2">
    <citation type="submission" date="2025-08" db="UniProtKB">
        <authorList>
            <consortium name="Ensembl"/>
        </authorList>
    </citation>
    <scope>IDENTIFICATION</scope>
</reference>
<dbReference type="Pfam" id="PF15807">
    <property type="entry name" value="MAP17"/>
    <property type="match status" value="1"/>
</dbReference>
<keyword evidence="2 7" id="KW-0812">Transmembrane</keyword>
<sequence>ERFEGTHLLPQCSLLSPCSPGDRLAPWLVGLTAVVVFLFIVFIVLLVNRLWKLRMHRLGGAGPGWGGRGRPCPRPSTGAAGRRLPGSAHPSVPLQEAGQPPGQPMDQQVPRPGR</sequence>
<dbReference type="GO" id="GO:0016020">
    <property type="term" value="C:membrane"/>
    <property type="evidence" value="ECO:0007669"/>
    <property type="project" value="UniProtKB-SubCell"/>
</dbReference>
<evidence type="ECO:0000313" key="8">
    <source>
        <dbReference type="Ensembl" id="ENSSHBP00005015281.1"/>
    </source>
</evidence>